<evidence type="ECO:0000256" key="1">
    <source>
        <dbReference type="SAM" id="MobiDB-lite"/>
    </source>
</evidence>
<dbReference type="Proteomes" id="UP000283210">
    <property type="component" value="Chromosome 6"/>
</dbReference>
<feature type="compositionally biased region" description="Polar residues" evidence="1">
    <location>
        <begin position="30"/>
        <end position="42"/>
    </location>
</feature>
<gene>
    <name evidence="2" type="ORF">OJAV_G00053600</name>
</gene>
<organism evidence="2 3">
    <name type="scientific">Oryzias javanicus</name>
    <name type="common">Javanese ricefish</name>
    <name type="synonym">Aplocheilus javanicus</name>
    <dbReference type="NCBI Taxonomy" id="123683"/>
    <lineage>
        <taxon>Eukaryota</taxon>
        <taxon>Metazoa</taxon>
        <taxon>Chordata</taxon>
        <taxon>Craniata</taxon>
        <taxon>Vertebrata</taxon>
        <taxon>Euteleostomi</taxon>
        <taxon>Actinopterygii</taxon>
        <taxon>Neopterygii</taxon>
        <taxon>Teleostei</taxon>
        <taxon>Neoteleostei</taxon>
        <taxon>Acanthomorphata</taxon>
        <taxon>Ovalentaria</taxon>
        <taxon>Atherinomorphae</taxon>
        <taxon>Beloniformes</taxon>
        <taxon>Adrianichthyidae</taxon>
        <taxon>Oryziinae</taxon>
        <taxon>Oryzias</taxon>
    </lineage>
</organism>
<reference evidence="2 3" key="1">
    <citation type="submission" date="2018-11" db="EMBL/GenBank/DDBJ databases">
        <authorList>
            <person name="Lopez-Roques C."/>
            <person name="Donnadieu C."/>
            <person name="Bouchez O."/>
            <person name="Klopp C."/>
            <person name="Cabau C."/>
            <person name="Zahm M."/>
        </authorList>
    </citation>
    <scope>NUCLEOTIDE SEQUENCE [LARGE SCALE GENOMIC DNA]</scope>
    <source>
        <strain evidence="2">RS831</strain>
        <tissue evidence="2">Whole body</tissue>
    </source>
</reference>
<sequence>MSPLEPKRLNTKPRSSRGSSSECCRSAGEQQWSSQREPQWSRTEAEQPTAPLASGDASNSLRGVGC</sequence>
<accession>A0A3S2PC05</accession>
<evidence type="ECO:0000313" key="2">
    <source>
        <dbReference type="EMBL" id="RVE71620.1"/>
    </source>
</evidence>
<feature type="region of interest" description="Disordered" evidence="1">
    <location>
        <begin position="1"/>
        <end position="66"/>
    </location>
</feature>
<dbReference type="AlphaFoldDB" id="A0A3S2PC05"/>
<feature type="compositionally biased region" description="Polar residues" evidence="1">
    <location>
        <begin position="56"/>
        <end position="66"/>
    </location>
</feature>
<proteinExistence type="predicted"/>
<feature type="compositionally biased region" description="Low complexity" evidence="1">
    <location>
        <begin position="16"/>
        <end position="29"/>
    </location>
</feature>
<evidence type="ECO:0000313" key="3">
    <source>
        <dbReference type="Proteomes" id="UP000283210"/>
    </source>
</evidence>
<reference evidence="2 3" key="2">
    <citation type="submission" date="2019-01" db="EMBL/GenBank/DDBJ databases">
        <title>A chromosome length genome reference of the Java medaka (oryzias javanicus).</title>
        <authorList>
            <person name="Herpin A."/>
            <person name="Takehana Y."/>
            <person name="Naruse K."/>
            <person name="Ansai S."/>
            <person name="Kawaguchi M."/>
        </authorList>
    </citation>
    <scope>NUCLEOTIDE SEQUENCE [LARGE SCALE GENOMIC DNA]</scope>
    <source>
        <strain evidence="2">RS831</strain>
        <tissue evidence="2">Whole body</tissue>
    </source>
</reference>
<dbReference type="EMBL" id="CM012442">
    <property type="protein sequence ID" value="RVE71620.1"/>
    <property type="molecule type" value="Genomic_DNA"/>
</dbReference>
<name>A0A3S2PC05_ORYJA</name>
<protein>
    <submittedName>
        <fullName evidence="2">Uncharacterized protein</fullName>
    </submittedName>
</protein>
<keyword evidence="3" id="KW-1185">Reference proteome</keyword>